<protein>
    <recommendedName>
        <fullName evidence="2">DNA (cytosine-5-)-methyltransferase</fullName>
        <ecNumber evidence="2">2.1.1.37</ecNumber>
    </recommendedName>
</protein>
<dbReference type="GO" id="GO:0003682">
    <property type="term" value="F:chromatin binding"/>
    <property type="evidence" value="ECO:0007669"/>
    <property type="project" value="InterPro"/>
</dbReference>
<evidence type="ECO:0000313" key="13">
    <source>
        <dbReference type="Proteomes" id="UP000799776"/>
    </source>
</evidence>
<dbReference type="PROSITE" id="PS51038">
    <property type="entry name" value="BAH"/>
    <property type="match status" value="1"/>
</dbReference>
<dbReference type="PRINTS" id="PR00105">
    <property type="entry name" value="C5METTRFRASE"/>
</dbReference>
<comment type="subcellular location">
    <subcellularLocation>
        <location evidence="1">Nucleus</location>
    </subcellularLocation>
</comment>
<dbReference type="InterPro" id="IPR018117">
    <property type="entry name" value="C5_DNA_meth_AS"/>
</dbReference>
<keyword evidence="6" id="KW-0238">DNA-binding</keyword>
<evidence type="ECO:0000256" key="4">
    <source>
        <dbReference type="ARBA" id="ARBA00022679"/>
    </source>
</evidence>
<dbReference type="InterPro" id="IPR001525">
    <property type="entry name" value="C5_MeTfrase"/>
</dbReference>
<evidence type="ECO:0000256" key="6">
    <source>
        <dbReference type="ARBA" id="ARBA00023125"/>
    </source>
</evidence>
<dbReference type="InterPro" id="IPR050390">
    <property type="entry name" value="C5-Methyltransferase"/>
</dbReference>
<dbReference type="SUPFAM" id="SSF53335">
    <property type="entry name" value="S-adenosyl-L-methionine-dependent methyltransferases"/>
    <property type="match status" value="1"/>
</dbReference>
<evidence type="ECO:0000256" key="8">
    <source>
        <dbReference type="PIRSR" id="PIRSR037404-1"/>
    </source>
</evidence>
<feature type="compositionally biased region" description="Basic and acidic residues" evidence="10">
    <location>
        <begin position="1005"/>
        <end position="1020"/>
    </location>
</feature>
<reference evidence="12" key="1">
    <citation type="journal article" date="2020" name="Stud. Mycol.">
        <title>101 Dothideomycetes genomes: a test case for predicting lifestyles and emergence of pathogens.</title>
        <authorList>
            <person name="Haridas S."/>
            <person name="Albert R."/>
            <person name="Binder M."/>
            <person name="Bloem J."/>
            <person name="Labutti K."/>
            <person name="Salamov A."/>
            <person name="Andreopoulos B."/>
            <person name="Baker S."/>
            <person name="Barry K."/>
            <person name="Bills G."/>
            <person name="Bluhm B."/>
            <person name="Cannon C."/>
            <person name="Castanera R."/>
            <person name="Culley D."/>
            <person name="Daum C."/>
            <person name="Ezra D."/>
            <person name="Gonzalez J."/>
            <person name="Henrissat B."/>
            <person name="Kuo A."/>
            <person name="Liang C."/>
            <person name="Lipzen A."/>
            <person name="Lutzoni F."/>
            <person name="Magnuson J."/>
            <person name="Mondo S."/>
            <person name="Nolan M."/>
            <person name="Ohm R."/>
            <person name="Pangilinan J."/>
            <person name="Park H.-J."/>
            <person name="Ramirez L."/>
            <person name="Alfaro M."/>
            <person name="Sun H."/>
            <person name="Tritt A."/>
            <person name="Yoshinaga Y."/>
            <person name="Zwiers L.-H."/>
            <person name="Turgeon B."/>
            <person name="Goodwin S."/>
            <person name="Spatafora J."/>
            <person name="Crous P."/>
            <person name="Grigoriev I."/>
        </authorList>
    </citation>
    <scope>NUCLEOTIDE SEQUENCE</scope>
    <source>
        <strain evidence="12">CBS 121410</strain>
    </source>
</reference>
<evidence type="ECO:0000259" key="11">
    <source>
        <dbReference type="PROSITE" id="PS51038"/>
    </source>
</evidence>
<keyword evidence="5 9" id="KW-0949">S-adenosyl-L-methionine</keyword>
<dbReference type="GO" id="GO:0003886">
    <property type="term" value="F:DNA (cytosine-5-)-methyltransferase activity"/>
    <property type="evidence" value="ECO:0007669"/>
    <property type="project" value="UniProtKB-EC"/>
</dbReference>
<evidence type="ECO:0000256" key="9">
    <source>
        <dbReference type="PROSITE-ProRule" id="PRU01016"/>
    </source>
</evidence>
<dbReference type="GO" id="GO:0005634">
    <property type="term" value="C:nucleus"/>
    <property type="evidence" value="ECO:0007669"/>
    <property type="project" value="UniProtKB-SubCell"/>
</dbReference>
<evidence type="ECO:0000313" key="12">
    <source>
        <dbReference type="EMBL" id="KAF2088522.1"/>
    </source>
</evidence>
<dbReference type="Gene3D" id="3.40.50.150">
    <property type="entry name" value="Vaccinia Virus protein VP39"/>
    <property type="match status" value="1"/>
</dbReference>
<dbReference type="AlphaFoldDB" id="A0A9P4HXA3"/>
<evidence type="ECO:0000256" key="2">
    <source>
        <dbReference type="ARBA" id="ARBA00011975"/>
    </source>
</evidence>
<dbReference type="InterPro" id="IPR029063">
    <property type="entry name" value="SAM-dependent_MTases_sf"/>
</dbReference>
<keyword evidence="13" id="KW-1185">Reference proteome</keyword>
<dbReference type="GO" id="GO:0044027">
    <property type="term" value="P:negative regulation of gene expression via chromosomal CpG island methylation"/>
    <property type="evidence" value="ECO:0007669"/>
    <property type="project" value="TreeGrafter"/>
</dbReference>
<dbReference type="EMBL" id="ML978716">
    <property type="protein sequence ID" value="KAF2088522.1"/>
    <property type="molecule type" value="Genomic_DNA"/>
</dbReference>
<feature type="region of interest" description="Disordered" evidence="10">
    <location>
        <begin position="939"/>
        <end position="1058"/>
    </location>
</feature>
<dbReference type="Gene3D" id="3.90.120.10">
    <property type="entry name" value="DNA Methylase, subunit A, domain 2"/>
    <property type="match status" value="1"/>
</dbReference>
<dbReference type="Gene3D" id="2.30.30.490">
    <property type="match status" value="1"/>
</dbReference>
<comment type="caution">
    <text evidence="12">The sequence shown here is derived from an EMBL/GenBank/DDBJ whole genome shotgun (WGS) entry which is preliminary data.</text>
</comment>
<dbReference type="InterPro" id="IPR057215">
    <property type="entry name" value="DUF7893"/>
</dbReference>
<feature type="compositionally biased region" description="Basic and acidic residues" evidence="10">
    <location>
        <begin position="1048"/>
        <end position="1058"/>
    </location>
</feature>
<organism evidence="12 13">
    <name type="scientific">Saccharata proteae CBS 121410</name>
    <dbReference type="NCBI Taxonomy" id="1314787"/>
    <lineage>
        <taxon>Eukaryota</taxon>
        <taxon>Fungi</taxon>
        <taxon>Dikarya</taxon>
        <taxon>Ascomycota</taxon>
        <taxon>Pezizomycotina</taxon>
        <taxon>Dothideomycetes</taxon>
        <taxon>Dothideomycetes incertae sedis</taxon>
        <taxon>Botryosphaeriales</taxon>
        <taxon>Saccharataceae</taxon>
        <taxon>Saccharata</taxon>
    </lineage>
</organism>
<accession>A0A9P4HXA3</accession>
<dbReference type="OrthoDB" id="5376140at2759"/>
<feature type="active site" evidence="8 9">
    <location>
        <position position="609"/>
    </location>
</feature>
<name>A0A9P4HXA3_9PEZI</name>
<proteinExistence type="inferred from homology"/>
<feature type="compositionally biased region" description="Polar residues" evidence="10">
    <location>
        <begin position="1027"/>
        <end position="1039"/>
    </location>
</feature>
<feature type="compositionally biased region" description="Polar residues" evidence="10">
    <location>
        <begin position="978"/>
        <end position="989"/>
    </location>
</feature>
<dbReference type="PROSITE" id="PS00094">
    <property type="entry name" value="C5_MTASE_1"/>
    <property type="match status" value="1"/>
</dbReference>
<evidence type="ECO:0000256" key="1">
    <source>
        <dbReference type="ARBA" id="ARBA00004123"/>
    </source>
</evidence>
<evidence type="ECO:0000256" key="3">
    <source>
        <dbReference type="ARBA" id="ARBA00022603"/>
    </source>
</evidence>
<dbReference type="PROSITE" id="PS51679">
    <property type="entry name" value="SAM_MT_C5"/>
    <property type="match status" value="1"/>
</dbReference>
<evidence type="ECO:0000256" key="5">
    <source>
        <dbReference type="ARBA" id="ARBA00022691"/>
    </source>
</evidence>
<dbReference type="GO" id="GO:0006346">
    <property type="term" value="P:DNA methylation-dependent constitutive heterochromatin formation"/>
    <property type="evidence" value="ECO:0007669"/>
    <property type="project" value="InterPro"/>
</dbReference>
<keyword evidence="4 9" id="KW-0808">Transferase</keyword>
<comment type="similarity">
    <text evidence="9">Belongs to the class I-like SAM-binding methyltransferase superfamily. C5-methyltransferase family.</text>
</comment>
<evidence type="ECO:0000256" key="7">
    <source>
        <dbReference type="ARBA" id="ARBA00023242"/>
    </source>
</evidence>
<sequence>MLVVDGFVTYGKTKRYIQAIEFEILSIDGYEDACATVRDKIYIQSTLSQRKKLWYRLTTPSKEYLRYYKPFLWIADLSKHVVNYLQHHNKVCLEDFRHRFHTWLTSTYGSDPIFKNWHSQYGRLDYRSQINANILFLWKEISSVFTNNGAAQEPLWKDLNFHADSVIKEQPMITLPTKTVVTPWAGACFQQMSFAKILDPRAASLSVMEASNQRREDLGFVPEAYVASKSKSTVNLAHSTKSKVVVGDVVLIHRDQEGKWKDKAETWLAYVQGIKKDRRLAQKDELLVLWLYRPEDTTIGDGLYKFPQELFLSDHCNCEDGVLTRKDVIRKVDVQWYRIDDRAVWQKQYQMRPVFEYVVRTIYRTGNEEHSFQTLWRRHFECQCLEKSRVSMRSIMDRYPKGDSVWLKPSSSSKERILQPVVIVRYLPEDRMVEVRRLLRQDKGTSHPAYPNELEWTDEFYKVSVRRIERRIQIRFFSRKDISEDKIPAPYNRGGTGDCCFIVSAPWIPENELNQGFDPATPRYQPLRGLEMFAGSGGFGRGLEEGQAVEFHYAIDWDRNAVHSYAANKKNRLYFGSVNDYLAKALGSSESDLIARVGDVDFIAAGSPCQAYSSMNLKSRNEEGTRNASMVASVASFIDLYRPKHAVLENVPGMATSKEGPSAFTQFLATIVAMGYQVQQFRLDAWSLGDAQSRSRLFISITAPGLTPQPHPLLTHAHPPNTPSASLGTNVNNEHFGKRIFQTPAFRCPKAREQTSDLPFLGDARPGTCVKFPDHRLIYHLRHLKRLMISQIPVFPPKQGVVQAMQKGLLPEPIVKHFTWSPRVGSKGRFDTAWSRVDGDGLIPTIKTAARPDDRIAGRLLHWSEHRALTIQEARRAQGVPDDVVIVGSPHAQWKQIGNAVSGGVASALGLSLREAWLADQPMDDIIDLTQDDDMDGVDGVDGVANNHTRSETVAISPRKPESKMDSDDIVVSDKQPLVNQRTPATNRGQLHRLVATQPATESRPSAHDDQNDKSSDPSSKDPLVMTLTTVVSTPQNRVPKSMRRNPGSREESWQRFG</sequence>
<keyword evidence="7" id="KW-0539">Nucleus</keyword>
<dbReference type="Pfam" id="PF25423">
    <property type="entry name" value="DUF7893"/>
    <property type="match status" value="1"/>
</dbReference>
<dbReference type="Pfam" id="PF00145">
    <property type="entry name" value="DNA_methylase"/>
    <property type="match status" value="1"/>
</dbReference>
<dbReference type="InterPro" id="IPR001025">
    <property type="entry name" value="BAH_dom"/>
</dbReference>
<gene>
    <name evidence="12" type="ORF">K490DRAFT_39599</name>
</gene>
<dbReference type="InterPro" id="IPR043151">
    <property type="entry name" value="BAH_sf"/>
</dbReference>
<dbReference type="PANTHER" id="PTHR10629:SF54">
    <property type="entry name" value="DNA METHYLTRANSFERASE DIM-2"/>
    <property type="match status" value="1"/>
</dbReference>
<dbReference type="GO" id="GO:0003677">
    <property type="term" value="F:DNA binding"/>
    <property type="evidence" value="ECO:0007669"/>
    <property type="project" value="UniProtKB-KW"/>
</dbReference>
<keyword evidence="3 9" id="KW-0489">Methyltransferase</keyword>
<feature type="domain" description="BAH" evidence="11">
    <location>
        <begin position="242"/>
        <end position="366"/>
    </location>
</feature>
<dbReference type="Proteomes" id="UP000799776">
    <property type="component" value="Unassembled WGS sequence"/>
</dbReference>
<dbReference type="GO" id="GO:0032259">
    <property type="term" value="P:methylation"/>
    <property type="evidence" value="ECO:0007669"/>
    <property type="project" value="UniProtKB-KW"/>
</dbReference>
<evidence type="ECO:0000256" key="10">
    <source>
        <dbReference type="SAM" id="MobiDB-lite"/>
    </source>
</evidence>
<dbReference type="PANTHER" id="PTHR10629">
    <property type="entry name" value="CYTOSINE-SPECIFIC METHYLTRANSFERASE"/>
    <property type="match status" value="1"/>
</dbReference>
<dbReference type="EC" id="2.1.1.37" evidence="2"/>